<keyword evidence="5 8" id="KW-0689">Ribosomal protein</keyword>
<dbReference type="NCBIfam" id="NF000612">
    <property type="entry name" value="PRK00019.1"/>
    <property type="match status" value="1"/>
</dbReference>
<dbReference type="GO" id="GO:0046872">
    <property type="term" value="F:metal ion binding"/>
    <property type="evidence" value="ECO:0007669"/>
    <property type="project" value="UniProtKB-KW"/>
</dbReference>
<dbReference type="GO" id="GO:1990904">
    <property type="term" value="C:ribonucleoprotein complex"/>
    <property type="evidence" value="ECO:0007669"/>
    <property type="project" value="UniProtKB-KW"/>
</dbReference>
<comment type="subunit">
    <text evidence="2 8">Part of the 50S ribosomal subunit.</text>
</comment>
<feature type="binding site" evidence="8">
    <location>
        <position position="37"/>
    </location>
    <ligand>
        <name>Zn(2+)</name>
        <dbReference type="ChEBI" id="CHEBI:29105"/>
    </ligand>
</feature>
<dbReference type="GO" id="GO:0006412">
    <property type="term" value="P:translation"/>
    <property type="evidence" value="ECO:0007669"/>
    <property type="project" value="UniProtKB-UniRule"/>
</dbReference>
<evidence type="ECO:0000256" key="2">
    <source>
        <dbReference type="ARBA" id="ARBA00011838"/>
    </source>
</evidence>
<keyword evidence="8" id="KW-0479">Metal-binding</keyword>
<reference evidence="9 10" key="1">
    <citation type="submission" date="2016-10" db="EMBL/GenBank/DDBJ databases">
        <authorList>
            <person name="de Groot N.N."/>
        </authorList>
    </citation>
    <scope>NUCLEOTIDE SEQUENCE [LARGE SCALE GENOMIC DNA]</scope>
    <source>
        <strain evidence="9 10">DSM 14789</strain>
    </source>
</reference>
<feature type="binding site" evidence="8">
    <location>
        <position position="18"/>
    </location>
    <ligand>
        <name>Zn(2+)</name>
        <dbReference type="ChEBI" id="CHEBI:29105"/>
    </ligand>
</feature>
<protein>
    <recommendedName>
        <fullName evidence="7 8">Large ribosomal subunit protein bL31</fullName>
    </recommendedName>
</protein>
<dbReference type="EMBL" id="FNGI01000003">
    <property type="protein sequence ID" value="SDL40695.1"/>
    <property type="molecule type" value="Genomic_DNA"/>
</dbReference>
<evidence type="ECO:0000256" key="6">
    <source>
        <dbReference type="ARBA" id="ARBA00023274"/>
    </source>
</evidence>
<proteinExistence type="inferred from homology"/>
<keyword evidence="3 8" id="KW-0699">rRNA-binding</keyword>
<dbReference type="RefSeq" id="WP_089727343.1">
    <property type="nucleotide sequence ID" value="NZ_FNGI01000003.1"/>
</dbReference>
<dbReference type="STRING" id="119000.SAMN05661010_01614"/>
<dbReference type="HAMAP" id="MF_00501">
    <property type="entry name" value="Ribosomal_bL31_1"/>
    <property type="match status" value="1"/>
</dbReference>
<evidence type="ECO:0000313" key="9">
    <source>
        <dbReference type="EMBL" id="SDL40695.1"/>
    </source>
</evidence>
<feature type="binding site" evidence="8">
    <location>
        <position position="16"/>
    </location>
    <ligand>
        <name>Zn(2+)</name>
        <dbReference type="ChEBI" id="CHEBI:29105"/>
    </ligand>
</feature>
<evidence type="ECO:0000256" key="8">
    <source>
        <dbReference type="HAMAP-Rule" id="MF_00501"/>
    </source>
</evidence>
<dbReference type="NCBIfam" id="TIGR00105">
    <property type="entry name" value="L31"/>
    <property type="match status" value="1"/>
</dbReference>
<dbReference type="OrthoDB" id="9803251at2"/>
<feature type="binding site" evidence="8">
    <location>
        <position position="40"/>
    </location>
    <ligand>
        <name>Zn(2+)</name>
        <dbReference type="ChEBI" id="CHEBI:29105"/>
    </ligand>
</feature>
<dbReference type="PANTHER" id="PTHR33280">
    <property type="entry name" value="50S RIBOSOMAL PROTEIN L31, CHLOROPLASTIC"/>
    <property type="match status" value="1"/>
</dbReference>
<dbReference type="Proteomes" id="UP000198654">
    <property type="component" value="Unassembled WGS sequence"/>
</dbReference>
<dbReference type="SUPFAM" id="SSF143800">
    <property type="entry name" value="L28p-like"/>
    <property type="match status" value="1"/>
</dbReference>
<dbReference type="AlphaFoldDB" id="A0A1G9JU05"/>
<dbReference type="GO" id="GO:0003735">
    <property type="term" value="F:structural constituent of ribosome"/>
    <property type="evidence" value="ECO:0007669"/>
    <property type="project" value="InterPro"/>
</dbReference>
<evidence type="ECO:0000256" key="1">
    <source>
        <dbReference type="ARBA" id="ARBA00009296"/>
    </source>
</evidence>
<dbReference type="InterPro" id="IPR027491">
    <property type="entry name" value="Ribosomal_bL31_A"/>
</dbReference>
<organism evidence="9 10">
    <name type="scientific">Modicisalibacter muralis</name>
    <dbReference type="NCBI Taxonomy" id="119000"/>
    <lineage>
        <taxon>Bacteria</taxon>
        <taxon>Pseudomonadati</taxon>
        <taxon>Pseudomonadota</taxon>
        <taxon>Gammaproteobacteria</taxon>
        <taxon>Oceanospirillales</taxon>
        <taxon>Halomonadaceae</taxon>
        <taxon>Modicisalibacter</taxon>
    </lineage>
</organism>
<comment type="similarity">
    <text evidence="1 8">Belongs to the bacterial ribosomal protein bL31 family. Type A subfamily.</text>
</comment>
<keyword evidence="4 8" id="KW-0694">RNA-binding</keyword>
<keyword evidence="8" id="KW-0862">Zinc</keyword>
<dbReference type="Gene3D" id="4.10.830.30">
    <property type="entry name" value="Ribosomal protein L31"/>
    <property type="match status" value="1"/>
</dbReference>
<evidence type="ECO:0000313" key="10">
    <source>
        <dbReference type="Proteomes" id="UP000198654"/>
    </source>
</evidence>
<evidence type="ECO:0000256" key="5">
    <source>
        <dbReference type="ARBA" id="ARBA00022980"/>
    </source>
</evidence>
<accession>A0A1G9JU05</accession>
<dbReference type="PANTHER" id="PTHR33280:SF6">
    <property type="entry name" value="LARGE RIBOSOMAL SUBUNIT PROTEIN BL31A"/>
    <property type="match status" value="1"/>
</dbReference>
<keyword evidence="6 8" id="KW-0687">Ribonucleoprotein</keyword>
<dbReference type="PRINTS" id="PR01249">
    <property type="entry name" value="RIBOSOMALL31"/>
</dbReference>
<comment type="cofactor">
    <cofactor evidence="8">
        <name>Zn(2+)</name>
        <dbReference type="ChEBI" id="CHEBI:29105"/>
    </cofactor>
    <text evidence="8">Binds 1 zinc ion per subunit.</text>
</comment>
<dbReference type="InterPro" id="IPR034704">
    <property type="entry name" value="Ribosomal_bL28/bL31-like_sf"/>
</dbReference>
<name>A0A1G9JU05_9GAMM</name>
<comment type="function">
    <text evidence="8">Binds the 23S rRNA.</text>
</comment>
<dbReference type="PROSITE" id="PS01143">
    <property type="entry name" value="RIBOSOMAL_L31"/>
    <property type="match status" value="1"/>
</dbReference>
<dbReference type="InterPro" id="IPR042105">
    <property type="entry name" value="Ribosomal_bL31_sf"/>
</dbReference>
<dbReference type="GO" id="GO:0019843">
    <property type="term" value="F:rRNA binding"/>
    <property type="evidence" value="ECO:0007669"/>
    <property type="project" value="UniProtKB-KW"/>
</dbReference>
<gene>
    <name evidence="8" type="primary">rpmE</name>
    <name evidence="9" type="ORF">SAMN05661010_01614</name>
</gene>
<dbReference type="Pfam" id="PF01197">
    <property type="entry name" value="Ribosomal_L31"/>
    <property type="match status" value="1"/>
</dbReference>
<sequence>MKKGIHPDYTKVTATCSCGATHEVGTTAGQDFSVDVCSNCHPFYTGKQKQATTGGRVERFNKRFGAAVKRN</sequence>
<dbReference type="InterPro" id="IPR002150">
    <property type="entry name" value="Ribosomal_bL31"/>
</dbReference>
<dbReference type="GO" id="GO:0005840">
    <property type="term" value="C:ribosome"/>
    <property type="evidence" value="ECO:0007669"/>
    <property type="project" value="UniProtKB-KW"/>
</dbReference>
<evidence type="ECO:0000256" key="7">
    <source>
        <dbReference type="ARBA" id="ARBA00035687"/>
    </source>
</evidence>
<keyword evidence="10" id="KW-1185">Reference proteome</keyword>
<evidence type="ECO:0000256" key="3">
    <source>
        <dbReference type="ARBA" id="ARBA00022730"/>
    </source>
</evidence>
<evidence type="ECO:0000256" key="4">
    <source>
        <dbReference type="ARBA" id="ARBA00022884"/>
    </source>
</evidence>